<dbReference type="InterPro" id="IPR019734">
    <property type="entry name" value="TPR_rpt"/>
</dbReference>
<feature type="compositionally biased region" description="Low complexity" evidence="2">
    <location>
        <begin position="27"/>
        <end position="48"/>
    </location>
</feature>
<gene>
    <name evidence="3" type="ORF">RHTO0S_02e11210g</name>
</gene>
<dbReference type="PANTHER" id="PTHR23082">
    <property type="entry name" value="TRANSCRIPTION INITIATION FACTOR IIIC TFIIIC , POLYPEPTIDE 3-RELATED"/>
    <property type="match status" value="1"/>
</dbReference>
<proteinExistence type="predicted"/>
<feature type="compositionally biased region" description="Acidic residues" evidence="2">
    <location>
        <begin position="906"/>
        <end position="918"/>
    </location>
</feature>
<dbReference type="Pfam" id="PF13181">
    <property type="entry name" value="TPR_8"/>
    <property type="match status" value="1"/>
</dbReference>
<dbReference type="GO" id="GO:0006383">
    <property type="term" value="P:transcription by RNA polymerase III"/>
    <property type="evidence" value="ECO:0007669"/>
    <property type="project" value="InterPro"/>
</dbReference>
<feature type="compositionally biased region" description="Acidic residues" evidence="2">
    <location>
        <begin position="50"/>
        <end position="78"/>
    </location>
</feature>
<dbReference type="Gene3D" id="1.25.40.10">
    <property type="entry name" value="Tetratricopeptide repeat domain"/>
    <property type="match status" value="3"/>
</dbReference>
<dbReference type="Pfam" id="PF14559">
    <property type="entry name" value="TPR_19"/>
    <property type="match status" value="1"/>
</dbReference>
<accession>A0A061AQZ1</accession>
<feature type="compositionally biased region" description="Low complexity" evidence="2">
    <location>
        <begin position="79"/>
        <end position="88"/>
    </location>
</feature>
<dbReference type="PROSITE" id="PS50005">
    <property type="entry name" value="TPR"/>
    <property type="match status" value="1"/>
</dbReference>
<dbReference type="OrthoDB" id="9991317at2759"/>
<feature type="region of interest" description="Disordered" evidence="2">
    <location>
        <begin position="868"/>
        <end position="929"/>
    </location>
</feature>
<evidence type="ECO:0000256" key="2">
    <source>
        <dbReference type="SAM" id="MobiDB-lite"/>
    </source>
</evidence>
<protein>
    <submittedName>
        <fullName evidence="3">RHTO0S02e11210g1_1</fullName>
    </submittedName>
</protein>
<reference evidence="3" key="1">
    <citation type="journal article" date="2014" name="Genome Announc.">
        <title>Draft genome sequence of Rhodosporidium toruloides CECT1137, an oleaginous yeast of biotechnological interest.</title>
        <authorList>
            <person name="Morin N."/>
            <person name="Calcas X."/>
            <person name="Devillers H."/>
            <person name="Durrens P."/>
            <person name="Sherman D.J."/>
            <person name="Nicaud J.-M."/>
            <person name="Neuveglise C."/>
        </authorList>
    </citation>
    <scope>NUCLEOTIDE SEQUENCE</scope>
    <source>
        <strain evidence="3">CECT1137</strain>
    </source>
</reference>
<sequence length="1102" mass="122627">MEDLISELQGFTPRASTSQAPTFALDPALAGPGPSSSAARARRSQGSAYWDEEDEDLYGDDSDETGESEDETDAEEEYAAATQQQATGVKRARQSQGGLLADDGTVVTPSGSAKGKGKATDQDLFALDGEEGGDEELGRLISAIRNSNSTGVGGATALDREFDRSIADELDAFDPDLMEDLTVGVKGRRRKRKGKTAGRRAAGDIEPSPEVKRLLGQANSAYAEGRLQEAIELLSEVVRIDPIIRVSWYTLATIYEELGEREKAVQCKIVATHLLGKKEASSEWGDLGRECRDVGLLHQAIYCFTQAIKVNKDDVDAMWDRATLLKLSGATNMAIKAFFALLTLLPHDPGVLRELAPMLASTHQFAKASSILLSAFAYYRSLVPHVNRDTVGYLATYGYSDLETLADFLNVQRNWAESVRVIRQGVRWLQGRESETGWDTLEDDREYDEERKIRGGWEKGNTWFEDEPTYELDVRLRSRLGLARLGMGWVEEAARHFDIVLAEDVAQFPELFGAIGEAYYERKMYNEAIDVYMLMAENEETNGPAVWLKVGQCRQAMGDFEEARDCFENIVEEEPGNAEAKLALAKCLEQLGDPSRALTLIKEVIASRGERADSSTTEGARKRRVHRTKEERAAQKSDREAIERERNAEFTMAFLRLQELEGAIEAGDDEAMNQWLEIATGLVDSFRSTKQLFPSDPRKRFTGMIRTHRRKGKRDLEAEADQLADRLQRSIIAEEDNEVEETSFRGLDFDGWVDFILRYCFMLARTDDIELAAEVLLHVREAGVFRQSETRQESLRLGLIACYAHAGMHEQAAQELRYFFHGQPFSNEPVRLLLMLLSKGESAIEAFNLPKQQKFFIRQLKGVQLAATGDQGQDEDGAAGRASSPVAAKKPTRKGKDKERAVEPPAAEDEQAADEVGEDERPVGQASSAFTPTKLNPVFLTTYGLMMNVSQSHQPAIIYLLRAYKLDDKQPLVNLALAAAYLQRAMGRKTDNRQHQIAQAFAFLQQYRKLRGSCQEADFNLARAFHHLGMHAHAVKHYQKLLESAAAQAEQGMAIDGGNDANTGKSQKEDLVKVAAYNLVTLYAMANAPELARIVAQKWLAV</sequence>
<feature type="region of interest" description="Disordered" evidence="2">
    <location>
        <begin position="609"/>
        <end position="641"/>
    </location>
</feature>
<name>A0A061AQZ1_RHOTO</name>
<feature type="compositionally biased region" description="Basic and acidic residues" evidence="2">
    <location>
        <begin position="628"/>
        <end position="641"/>
    </location>
</feature>
<dbReference type="InterPro" id="IPR011990">
    <property type="entry name" value="TPR-like_helical_dom_sf"/>
</dbReference>
<evidence type="ECO:0000313" key="3">
    <source>
        <dbReference type="EMBL" id="CDR37146.1"/>
    </source>
</evidence>
<dbReference type="SUPFAM" id="SSF48452">
    <property type="entry name" value="TPR-like"/>
    <property type="match status" value="3"/>
</dbReference>
<organism evidence="3">
    <name type="scientific">Rhodotorula toruloides</name>
    <name type="common">Yeast</name>
    <name type="synonym">Rhodosporidium toruloides</name>
    <dbReference type="NCBI Taxonomy" id="5286"/>
    <lineage>
        <taxon>Eukaryota</taxon>
        <taxon>Fungi</taxon>
        <taxon>Dikarya</taxon>
        <taxon>Basidiomycota</taxon>
        <taxon>Pucciniomycotina</taxon>
        <taxon>Microbotryomycetes</taxon>
        <taxon>Sporidiobolales</taxon>
        <taxon>Sporidiobolaceae</taxon>
        <taxon>Rhodotorula</taxon>
    </lineage>
</organism>
<dbReference type="EMBL" id="LK052937">
    <property type="protein sequence ID" value="CDR37146.1"/>
    <property type="molecule type" value="Genomic_DNA"/>
</dbReference>
<dbReference type="InterPro" id="IPR039340">
    <property type="entry name" value="Tfc4/TFIIIC-102/Sfc4"/>
</dbReference>
<keyword evidence="1" id="KW-0802">TPR repeat</keyword>
<dbReference type="GO" id="GO:0000127">
    <property type="term" value="C:transcription factor TFIIIC complex"/>
    <property type="evidence" value="ECO:0007669"/>
    <property type="project" value="TreeGrafter"/>
</dbReference>
<dbReference type="PANTHER" id="PTHR23082:SF0">
    <property type="entry name" value="GENERAL TRANSCRIPTION FACTOR 3C POLYPEPTIDE 3"/>
    <property type="match status" value="1"/>
</dbReference>
<dbReference type="SMART" id="SM00028">
    <property type="entry name" value="TPR"/>
    <property type="match status" value="9"/>
</dbReference>
<evidence type="ECO:0000256" key="1">
    <source>
        <dbReference type="PROSITE-ProRule" id="PRU00339"/>
    </source>
</evidence>
<feature type="repeat" description="TPR" evidence="1">
    <location>
        <begin position="544"/>
        <end position="577"/>
    </location>
</feature>
<dbReference type="AlphaFoldDB" id="A0A061AQZ1"/>
<feature type="region of interest" description="Disordered" evidence="2">
    <location>
        <begin position="1"/>
        <end position="122"/>
    </location>
</feature>